<dbReference type="PROSITE" id="PS00523">
    <property type="entry name" value="SULFATASE_1"/>
    <property type="match status" value="1"/>
</dbReference>
<evidence type="ECO:0000313" key="8">
    <source>
        <dbReference type="Proteomes" id="UP000321353"/>
    </source>
</evidence>
<evidence type="ECO:0000256" key="2">
    <source>
        <dbReference type="ARBA" id="ARBA00022723"/>
    </source>
</evidence>
<dbReference type="RefSeq" id="WP_147871515.1">
    <property type="nucleotide sequence ID" value="NZ_CP036264.1"/>
</dbReference>
<keyword evidence="4" id="KW-0106">Calcium</keyword>
<evidence type="ECO:0000313" key="7">
    <source>
        <dbReference type="EMBL" id="QEG02600.1"/>
    </source>
</evidence>
<keyword evidence="5" id="KW-0732">Signal</keyword>
<dbReference type="Proteomes" id="UP000321353">
    <property type="component" value="Chromosome"/>
</dbReference>
<dbReference type="Pfam" id="PF00884">
    <property type="entry name" value="Sulfatase"/>
    <property type="match status" value="1"/>
</dbReference>
<sequence length="460" mass="51528" precursor="true">MRTKCLSLFAAAALVLQSFGWCSERPNIVLILTDDQGVNDVGCYGSEIRTPNIDSLAREGARFDQFYVASSICTPSRFAILTGQYPSRSQDELLGALMYLEDEERGLRPHETTIASVLQKADYSTALIGKWHLGHGAKEFLPTRHGFDFFRGHTGGCIDFYTMCYGNEKDWYENETIVDKTGYATDLITDEAVSYLRKEQRKEEPFFLMLAYNAPHYGKGWDDGNKSPINILQPPPNDLARVSYIEDPTRRKFAAKVVNLDDGIGRVLEALNASGLKENTLVVFVTDHGGDPKYGGRNLPLRGQKAGLFEGGIRVPCLMRWPAKIGPGTKITSVVSALDFFPTFCELANVETSTTKPDGLDLLGVISGDQKLENRELFFELGRHVTFPGKSWYALRKGDWKYVQTDSGDDFLFDIASDPNEEEDIQEQQAEVFAMMKARTFELAESFRHATDRPVSESVR</sequence>
<dbReference type="SUPFAM" id="SSF53649">
    <property type="entry name" value="Alkaline phosphatase-like"/>
    <property type="match status" value="1"/>
</dbReference>
<dbReference type="GO" id="GO:0004065">
    <property type="term" value="F:arylsulfatase activity"/>
    <property type="evidence" value="ECO:0007669"/>
    <property type="project" value="UniProtKB-EC"/>
</dbReference>
<name>A0A5B9MQB6_9BACT</name>
<accession>A0A5B9MQB6</accession>
<keyword evidence="2" id="KW-0479">Metal-binding</keyword>
<dbReference type="GO" id="GO:0046872">
    <property type="term" value="F:metal ion binding"/>
    <property type="evidence" value="ECO:0007669"/>
    <property type="project" value="UniProtKB-KW"/>
</dbReference>
<feature type="signal peptide" evidence="5">
    <location>
        <begin position="1"/>
        <end position="20"/>
    </location>
</feature>
<keyword evidence="8" id="KW-1185">Reference proteome</keyword>
<dbReference type="InterPro" id="IPR000917">
    <property type="entry name" value="Sulfatase_N"/>
</dbReference>
<gene>
    <name evidence="7" type="primary">atsA_89</name>
    <name evidence="7" type="ORF">Mal15_67210</name>
</gene>
<evidence type="ECO:0000256" key="3">
    <source>
        <dbReference type="ARBA" id="ARBA00022801"/>
    </source>
</evidence>
<dbReference type="InterPro" id="IPR024607">
    <property type="entry name" value="Sulfatase_CS"/>
</dbReference>
<dbReference type="PANTHER" id="PTHR42693">
    <property type="entry name" value="ARYLSULFATASE FAMILY MEMBER"/>
    <property type="match status" value="1"/>
</dbReference>
<evidence type="ECO:0000256" key="1">
    <source>
        <dbReference type="ARBA" id="ARBA00008779"/>
    </source>
</evidence>
<dbReference type="KEGG" id="smam:Mal15_67210"/>
<feature type="chain" id="PRO_5022734848" evidence="5">
    <location>
        <begin position="21"/>
        <end position="460"/>
    </location>
</feature>
<organism evidence="7 8">
    <name type="scientific">Stieleria maiorica</name>
    <dbReference type="NCBI Taxonomy" id="2795974"/>
    <lineage>
        <taxon>Bacteria</taxon>
        <taxon>Pseudomonadati</taxon>
        <taxon>Planctomycetota</taxon>
        <taxon>Planctomycetia</taxon>
        <taxon>Pirellulales</taxon>
        <taxon>Pirellulaceae</taxon>
        <taxon>Stieleria</taxon>
    </lineage>
</organism>
<dbReference type="InterPro" id="IPR017850">
    <property type="entry name" value="Alkaline_phosphatase_core_sf"/>
</dbReference>
<dbReference type="InterPro" id="IPR050738">
    <property type="entry name" value="Sulfatase"/>
</dbReference>
<evidence type="ECO:0000256" key="4">
    <source>
        <dbReference type="ARBA" id="ARBA00022837"/>
    </source>
</evidence>
<dbReference type="PANTHER" id="PTHR42693:SF53">
    <property type="entry name" value="ENDO-4-O-SULFATASE"/>
    <property type="match status" value="1"/>
</dbReference>
<evidence type="ECO:0000256" key="5">
    <source>
        <dbReference type="SAM" id="SignalP"/>
    </source>
</evidence>
<reference evidence="7 8" key="1">
    <citation type="submission" date="2019-02" db="EMBL/GenBank/DDBJ databases">
        <title>Planctomycetal bacteria perform biofilm scaping via a novel small molecule.</title>
        <authorList>
            <person name="Jeske O."/>
            <person name="Boedeker C."/>
            <person name="Wiegand S."/>
            <person name="Breitling P."/>
            <person name="Kallscheuer N."/>
            <person name="Jogler M."/>
            <person name="Rohde M."/>
            <person name="Petersen J."/>
            <person name="Medema M.H."/>
            <person name="Surup F."/>
            <person name="Jogler C."/>
        </authorList>
    </citation>
    <scope>NUCLEOTIDE SEQUENCE [LARGE SCALE GENOMIC DNA]</scope>
    <source>
        <strain evidence="7 8">Mal15</strain>
    </source>
</reference>
<comment type="similarity">
    <text evidence="1">Belongs to the sulfatase family.</text>
</comment>
<keyword evidence="3 7" id="KW-0378">Hydrolase</keyword>
<dbReference type="Gene3D" id="3.40.720.10">
    <property type="entry name" value="Alkaline Phosphatase, subunit A"/>
    <property type="match status" value="1"/>
</dbReference>
<dbReference type="AlphaFoldDB" id="A0A5B9MQB6"/>
<proteinExistence type="inferred from homology"/>
<feature type="domain" description="Sulfatase N-terminal" evidence="6">
    <location>
        <begin position="26"/>
        <end position="350"/>
    </location>
</feature>
<dbReference type="Gene3D" id="3.30.1120.10">
    <property type="match status" value="1"/>
</dbReference>
<dbReference type="EC" id="3.1.6.1" evidence="7"/>
<protein>
    <submittedName>
        <fullName evidence="7">Arylsulfatase</fullName>
        <ecNumber evidence="7">3.1.6.1</ecNumber>
    </submittedName>
</protein>
<dbReference type="EMBL" id="CP036264">
    <property type="protein sequence ID" value="QEG02600.1"/>
    <property type="molecule type" value="Genomic_DNA"/>
</dbReference>
<evidence type="ECO:0000259" key="6">
    <source>
        <dbReference type="Pfam" id="PF00884"/>
    </source>
</evidence>